<evidence type="ECO:0000256" key="1">
    <source>
        <dbReference type="ARBA" id="ARBA00009005"/>
    </source>
</evidence>
<sequence>MNNLFPRLGVLSLLSTTTEEMGLVLPELLQAPNLYHLSLHGIGLSGGLSFLSSTISLSTLSLTHIRDSCYFFPGQLVTQLQGLPQLEELSIGIAIPIPPPSNERELLPALIPRVILPTLKRLTFRGEDIYLDNLVAQINTPLLDRLNLTLLFDIAFTLMNLTEFIHRTGFGCLVARVNFNKNGASIDAGYSERQRKLSLHVNCESLEWKIDSATQVCSALGKVSSAVEELTLDLDPGGMPSDWENTLDRMLWQELLLPFIGVKRLHIGSSLTLQLSQALESVAGGLAVLPELQELEVQLEIGHAKHAFSLFIGARESAGRPVHLTNRTKKRNAPMNCIEDAYGMANFLHTNLGFARDDIRVMTDENPWDLPTKENILGGMRALVYDAQPEDTFFFYFSGHGVQIKDTNGDDPDELDECSLLCLLGCLSNGISLGICAIDYIGNDPYPTDNTPGLVVDDVMHEILVRPLPLHCRLIAMFDSCHSGTALDLPYLYDSNGMVKPIAHPNKLWLLRLKASGAHVVSLSISRDSQGAFETDRGGALQRAFIETVRTFGDTLTYKALLRGLRDYMRRHGFPRRPQLSSSHEIDTDVLALLAPTVPSNHPYPVASHTMQDEFLSNAPSSSHVSRLARPRPNFPEA</sequence>
<dbReference type="PANTHER" id="PTHR48104">
    <property type="entry name" value="METACASPASE-4"/>
    <property type="match status" value="1"/>
</dbReference>
<reference evidence="4" key="2">
    <citation type="journal article" date="2020" name="Nat. Commun.">
        <title>Large-scale genome sequencing of mycorrhizal fungi provides insights into the early evolution of symbiotic traits.</title>
        <authorList>
            <person name="Miyauchi S."/>
            <person name="Kiss E."/>
            <person name="Kuo A."/>
            <person name="Drula E."/>
            <person name="Kohler A."/>
            <person name="Sanchez-Garcia M."/>
            <person name="Morin E."/>
            <person name="Andreopoulos B."/>
            <person name="Barry K.W."/>
            <person name="Bonito G."/>
            <person name="Buee M."/>
            <person name="Carver A."/>
            <person name="Chen C."/>
            <person name="Cichocki N."/>
            <person name="Clum A."/>
            <person name="Culley D."/>
            <person name="Crous P.W."/>
            <person name="Fauchery L."/>
            <person name="Girlanda M."/>
            <person name="Hayes R.D."/>
            <person name="Keri Z."/>
            <person name="LaButti K."/>
            <person name="Lipzen A."/>
            <person name="Lombard V."/>
            <person name="Magnuson J."/>
            <person name="Maillard F."/>
            <person name="Murat C."/>
            <person name="Nolan M."/>
            <person name="Ohm R.A."/>
            <person name="Pangilinan J."/>
            <person name="Pereira M.F."/>
            <person name="Perotto S."/>
            <person name="Peter M."/>
            <person name="Pfister S."/>
            <person name="Riley R."/>
            <person name="Sitrit Y."/>
            <person name="Stielow J.B."/>
            <person name="Szollosi G."/>
            <person name="Zifcakova L."/>
            <person name="Stursova M."/>
            <person name="Spatafora J.W."/>
            <person name="Tedersoo L."/>
            <person name="Vaario L.M."/>
            <person name="Yamada A."/>
            <person name="Yan M."/>
            <person name="Wang P."/>
            <person name="Xu J."/>
            <person name="Bruns T."/>
            <person name="Baldrian P."/>
            <person name="Vilgalys R."/>
            <person name="Dunand C."/>
            <person name="Henrissat B."/>
            <person name="Grigoriev I.V."/>
            <person name="Hibbett D."/>
            <person name="Nagy L.G."/>
            <person name="Martin F.M."/>
        </authorList>
    </citation>
    <scope>NUCLEOTIDE SEQUENCE</scope>
    <source>
        <strain evidence="4">Prilba</strain>
    </source>
</reference>
<dbReference type="Pfam" id="PF00656">
    <property type="entry name" value="Peptidase_C14"/>
    <property type="match status" value="1"/>
</dbReference>
<dbReference type="InterPro" id="IPR050452">
    <property type="entry name" value="Metacaspase"/>
</dbReference>
<gene>
    <name evidence="4" type="ORF">DFH94DRAFT_161906</name>
</gene>
<dbReference type="OrthoDB" id="3223806at2759"/>
<accession>A0A9P5TDM0</accession>
<dbReference type="AlphaFoldDB" id="A0A9P5TDM0"/>
<comment type="caution">
    <text evidence="4">The sequence shown here is derived from an EMBL/GenBank/DDBJ whole genome shotgun (WGS) entry which is preliminary data.</text>
</comment>
<keyword evidence="5" id="KW-1185">Reference proteome</keyword>
<dbReference type="Proteomes" id="UP000759537">
    <property type="component" value="Unassembled WGS sequence"/>
</dbReference>
<organism evidence="4 5">
    <name type="scientific">Russula ochroleuca</name>
    <dbReference type="NCBI Taxonomy" id="152965"/>
    <lineage>
        <taxon>Eukaryota</taxon>
        <taxon>Fungi</taxon>
        <taxon>Dikarya</taxon>
        <taxon>Basidiomycota</taxon>
        <taxon>Agaricomycotina</taxon>
        <taxon>Agaricomycetes</taxon>
        <taxon>Russulales</taxon>
        <taxon>Russulaceae</taxon>
        <taxon>Russula</taxon>
    </lineage>
</organism>
<dbReference type="InterPro" id="IPR011600">
    <property type="entry name" value="Pept_C14_caspase"/>
</dbReference>
<evidence type="ECO:0000259" key="3">
    <source>
        <dbReference type="Pfam" id="PF00656"/>
    </source>
</evidence>
<evidence type="ECO:0000313" key="5">
    <source>
        <dbReference type="Proteomes" id="UP000759537"/>
    </source>
</evidence>
<feature type="region of interest" description="Disordered" evidence="2">
    <location>
        <begin position="617"/>
        <end position="638"/>
    </location>
</feature>
<dbReference type="GO" id="GO:0005737">
    <property type="term" value="C:cytoplasm"/>
    <property type="evidence" value="ECO:0007669"/>
    <property type="project" value="TreeGrafter"/>
</dbReference>
<protein>
    <submittedName>
        <fullName evidence="4">Caspase domain-containing protein</fullName>
    </submittedName>
</protein>
<dbReference type="PANTHER" id="PTHR48104:SF30">
    <property type="entry name" value="METACASPASE-1"/>
    <property type="match status" value="1"/>
</dbReference>
<reference evidence="4" key="1">
    <citation type="submission" date="2019-10" db="EMBL/GenBank/DDBJ databases">
        <authorList>
            <consortium name="DOE Joint Genome Institute"/>
            <person name="Kuo A."/>
            <person name="Miyauchi S."/>
            <person name="Kiss E."/>
            <person name="Drula E."/>
            <person name="Kohler A."/>
            <person name="Sanchez-Garcia M."/>
            <person name="Andreopoulos B."/>
            <person name="Barry K.W."/>
            <person name="Bonito G."/>
            <person name="Buee M."/>
            <person name="Carver A."/>
            <person name="Chen C."/>
            <person name="Cichocki N."/>
            <person name="Clum A."/>
            <person name="Culley D."/>
            <person name="Crous P.W."/>
            <person name="Fauchery L."/>
            <person name="Girlanda M."/>
            <person name="Hayes R."/>
            <person name="Keri Z."/>
            <person name="LaButti K."/>
            <person name="Lipzen A."/>
            <person name="Lombard V."/>
            <person name="Magnuson J."/>
            <person name="Maillard F."/>
            <person name="Morin E."/>
            <person name="Murat C."/>
            <person name="Nolan M."/>
            <person name="Ohm R."/>
            <person name="Pangilinan J."/>
            <person name="Pereira M."/>
            <person name="Perotto S."/>
            <person name="Peter M."/>
            <person name="Riley R."/>
            <person name="Sitrit Y."/>
            <person name="Stielow B."/>
            <person name="Szollosi G."/>
            <person name="Zifcakova L."/>
            <person name="Stursova M."/>
            <person name="Spatafora J.W."/>
            <person name="Tedersoo L."/>
            <person name="Vaario L.-M."/>
            <person name="Yamada A."/>
            <person name="Yan M."/>
            <person name="Wang P."/>
            <person name="Xu J."/>
            <person name="Bruns T."/>
            <person name="Baldrian P."/>
            <person name="Vilgalys R."/>
            <person name="Henrissat B."/>
            <person name="Grigoriev I.V."/>
            <person name="Hibbett D."/>
            <person name="Nagy L.G."/>
            <person name="Martin F.M."/>
        </authorList>
    </citation>
    <scope>NUCLEOTIDE SEQUENCE</scope>
    <source>
        <strain evidence="4">Prilba</strain>
    </source>
</reference>
<proteinExistence type="inferred from homology"/>
<name>A0A9P5TDM0_9AGAM</name>
<dbReference type="GO" id="GO:0006508">
    <property type="term" value="P:proteolysis"/>
    <property type="evidence" value="ECO:0007669"/>
    <property type="project" value="InterPro"/>
</dbReference>
<dbReference type="EMBL" id="WHVB01000002">
    <property type="protein sequence ID" value="KAF8485958.1"/>
    <property type="molecule type" value="Genomic_DNA"/>
</dbReference>
<evidence type="ECO:0000256" key="2">
    <source>
        <dbReference type="SAM" id="MobiDB-lite"/>
    </source>
</evidence>
<dbReference type="Gene3D" id="3.40.50.12660">
    <property type="match status" value="1"/>
</dbReference>
<dbReference type="GO" id="GO:0004197">
    <property type="term" value="F:cysteine-type endopeptidase activity"/>
    <property type="evidence" value="ECO:0007669"/>
    <property type="project" value="InterPro"/>
</dbReference>
<feature type="domain" description="Peptidase C14 caspase" evidence="3">
    <location>
        <begin position="335"/>
        <end position="584"/>
    </location>
</feature>
<evidence type="ECO:0000313" key="4">
    <source>
        <dbReference type="EMBL" id="KAF8485958.1"/>
    </source>
</evidence>
<comment type="similarity">
    <text evidence="1">Belongs to the peptidase C14B family.</text>
</comment>